<dbReference type="RefSeq" id="WP_203374674.1">
    <property type="nucleotide sequence ID" value="NZ_JAENHP010000001.1"/>
</dbReference>
<feature type="chain" id="PRO_5045794699" evidence="1">
    <location>
        <begin position="27"/>
        <end position="689"/>
    </location>
</feature>
<keyword evidence="3" id="KW-1185">Reference proteome</keyword>
<organism evidence="2 3">
    <name type="scientific">Paractinoplanes ovalisporus</name>
    <dbReference type="NCBI Taxonomy" id="2810368"/>
    <lineage>
        <taxon>Bacteria</taxon>
        <taxon>Bacillati</taxon>
        <taxon>Actinomycetota</taxon>
        <taxon>Actinomycetes</taxon>
        <taxon>Micromonosporales</taxon>
        <taxon>Micromonosporaceae</taxon>
        <taxon>Paractinoplanes</taxon>
    </lineage>
</organism>
<name>A0ABS2A4Q8_9ACTN</name>
<accession>A0ABS2A4Q8</accession>
<evidence type="ECO:0000256" key="1">
    <source>
        <dbReference type="SAM" id="SignalP"/>
    </source>
</evidence>
<sequence>MKRRSVLLGSGLALTAPFLTSTPASAAARLTNTAHLDFLCDTVTPPAQEGHSSFGSAPIGVLWTYAEPDADGSFRRIGGGPYDPATDTYGQGAFNSDDIARAAVVYVRHWKQTGSTASRAAAVSLLRGLAYFQTLSGPHRGNFVLWMQPDGTFNPSPVPVELPDPSDSGPSYWLARAVWALGEGYAAFVSASPASSVSSSPSSSDRVFAGFLRERLDLAVAALDSAVLSRYGTYQIVDGRRVPAWLIVDGSDATAEAVLGLSAYVSSGGGGTARRALRQFASGISEMSGGDARTWPFGAVLPWALSLSDWHAWASQMPAALARAGQVLGDSRLVRPAVTDAAAFTPWMLTSGGPDNGRLPARIDRNQIAYGVDSRLQSLLAVASASGRSGFKRLAGIVASWYFGANAAGAPAYDPATGRTVDGIAADGTVNRNAGAESTIHGLLSMLALDANPEVAALARRGTAIVERVGSTTVEAEAGVMGGGATVVTPSSAWTGESQYSEGKYVQLPAGGTIRFTLPAATQPRLVMPIVDLQPGSAATTRWASGGRELGTVKHRGGPQGVSPAPGALLPVTLGAELPAGRTDLVATAAGGPAVVDAVLLEPLVSRYVIGGTALLRSAARIPQTATVTLTGSGPATVEVYDATGVQRAHTTVSGTTVRAQILPGGFTVIRRTVSAEWTAASNSRRLPI</sequence>
<dbReference type="Proteomes" id="UP000632138">
    <property type="component" value="Unassembled WGS sequence"/>
</dbReference>
<proteinExistence type="predicted"/>
<reference evidence="2 3" key="1">
    <citation type="submission" date="2021-01" db="EMBL/GenBank/DDBJ databases">
        <title>Actinoplanes sp. nov. LDG1-06 isolated from lichen.</title>
        <authorList>
            <person name="Saeng-In P."/>
            <person name="Phongsopitanun W."/>
            <person name="Kanchanasin P."/>
            <person name="Yuki M."/>
            <person name="Kudo T."/>
            <person name="Ohkuma M."/>
            <person name="Tanasupawat S."/>
        </authorList>
    </citation>
    <scope>NUCLEOTIDE SEQUENCE [LARGE SCALE GENOMIC DNA]</scope>
    <source>
        <strain evidence="2 3">LDG1-06</strain>
    </source>
</reference>
<keyword evidence="1" id="KW-0732">Signal</keyword>
<evidence type="ECO:0000313" key="2">
    <source>
        <dbReference type="EMBL" id="MBM2614816.1"/>
    </source>
</evidence>
<gene>
    <name evidence="2" type="ORF">JIG36_04500</name>
</gene>
<evidence type="ECO:0000313" key="3">
    <source>
        <dbReference type="Proteomes" id="UP000632138"/>
    </source>
</evidence>
<dbReference type="EMBL" id="JAENHP010000001">
    <property type="protein sequence ID" value="MBM2614816.1"/>
    <property type="molecule type" value="Genomic_DNA"/>
</dbReference>
<feature type="signal peptide" evidence="1">
    <location>
        <begin position="1"/>
        <end position="26"/>
    </location>
</feature>
<protein>
    <submittedName>
        <fullName evidence="2">Uncharacterized protein</fullName>
    </submittedName>
</protein>
<comment type="caution">
    <text evidence="2">The sequence shown here is derived from an EMBL/GenBank/DDBJ whole genome shotgun (WGS) entry which is preliminary data.</text>
</comment>